<sequence>MIEALKKALLENEEKFRQEIKSSNVNFNEVDEQGNTLLHFAADKGFLNSVKFLLAQGADLAVQNKDGNSALHLAVQQGYINIAEEMLGISDTAKIRKKKAERTDKDRSTKLAVLEASQKKAVHLLIVPNNKGEIPLILAAGLQDDSLYKTLLLKFQPGYAKNHIDAALNLRQKHIGSLKNKSFWSALFETFCPSASIPELTESFAYTGLFAGASAAVALGINIAFAVVSILGFTLIMFANYKKNQSEKNAVFELEELQAELAFLQSIRKRMKQLSSQAKLSPQEKNELHLMQEELKKSFQKPVFIKGNEKSAADYITGKEKMLVALSSAGSFLCSYSGALGLIGLGLAVTAGIMGTSLTALIISAGPIGIGVAMGVGLLLAGALAFYHYNVRKQNYMIFGESRLSINNLKYRIYNTQKDLLYARDKIPNQIDRLSQGLPDKEHAVEADVIPETSSPTLADRYNHGHKPGEMCSQEKKQLSSNGFMGQSHSVANTPTRIDWNLNDSQQHTFN</sequence>
<feature type="transmembrane region" description="Helical" evidence="4">
    <location>
        <begin position="360"/>
        <end position="387"/>
    </location>
</feature>
<dbReference type="SMART" id="SM00248">
    <property type="entry name" value="ANK"/>
    <property type="match status" value="2"/>
</dbReference>
<protein>
    <submittedName>
        <fullName evidence="5">Ribulose-5-phosphate 4-epimerase and related epimerases and aldolases</fullName>
    </submittedName>
</protein>
<dbReference type="EMBL" id="UGGT01000001">
    <property type="protein sequence ID" value="STO20338.1"/>
    <property type="molecule type" value="Genomic_DNA"/>
</dbReference>
<evidence type="ECO:0000313" key="5">
    <source>
        <dbReference type="EMBL" id="STO20338.1"/>
    </source>
</evidence>
<reference evidence="5 6" key="1">
    <citation type="submission" date="2018-06" db="EMBL/GenBank/DDBJ databases">
        <authorList>
            <consortium name="Pathogen Informatics"/>
            <person name="Doyle S."/>
        </authorList>
    </citation>
    <scope>NUCLEOTIDE SEQUENCE [LARGE SCALE GENOMIC DNA]</scope>
    <source>
        <strain evidence="5 6">NCTC11370</strain>
    </source>
</reference>
<dbReference type="InterPro" id="IPR002110">
    <property type="entry name" value="Ankyrin_rpt"/>
</dbReference>
<evidence type="ECO:0000256" key="2">
    <source>
        <dbReference type="ARBA" id="ARBA00023043"/>
    </source>
</evidence>
<evidence type="ECO:0000256" key="1">
    <source>
        <dbReference type="ARBA" id="ARBA00022737"/>
    </source>
</evidence>
<evidence type="ECO:0000256" key="3">
    <source>
        <dbReference type="PROSITE-ProRule" id="PRU00023"/>
    </source>
</evidence>
<feature type="repeat" description="ANK" evidence="3">
    <location>
        <begin position="66"/>
        <end position="98"/>
    </location>
</feature>
<dbReference type="GeneID" id="93293601"/>
<dbReference type="RefSeq" id="WP_010652550.1">
    <property type="nucleotide sequence ID" value="NZ_UGGT01000001.1"/>
</dbReference>
<dbReference type="InterPro" id="IPR036770">
    <property type="entry name" value="Ankyrin_rpt-contain_sf"/>
</dbReference>
<keyword evidence="4" id="KW-0812">Transmembrane</keyword>
<dbReference type="Pfam" id="PF12796">
    <property type="entry name" value="Ank_2"/>
    <property type="match status" value="1"/>
</dbReference>
<evidence type="ECO:0000256" key="4">
    <source>
        <dbReference type="SAM" id="Phobius"/>
    </source>
</evidence>
<keyword evidence="1" id="KW-0677">Repeat</keyword>
<dbReference type="AlphaFoldDB" id="A0A377G7M4"/>
<organism evidence="5 6">
    <name type="scientific">Fluoribacter dumoffii</name>
    <dbReference type="NCBI Taxonomy" id="463"/>
    <lineage>
        <taxon>Bacteria</taxon>
        <taxon>Pseudomonadati</taxon>
        <taxon>Pseudomonadota</taxon>
        <taxon>Gammaproteobacteria</taxon>
        <taxon>Legionellales</taxon>
        <taxon>Legionellaceae</taxon>
        <taxon>Fluoribacter</taxon>
    </lineage>
</organism>
<feature type="transmembrane region" description="Helical" evidence="4">
    <location>
        <begin position="209"/>
        <end position="238"/>
    </location>
</feature>
<keyword evidence="4" id="KW-0472">Membrane</keyword>
<keyword evidence="6" id="KW-1185">Reference proteome</keyword>
<dbReference type="OrthoDB" id="5653238at2"/>
<dbReference type="Proteomes" id="UP000254554">
    <property type="component" value="Unassembled WGS sequence"/>
</dbReference>
<dbReference type="STRING" id="1094715.GCA_000236165_02690"/>
<gene>
    <name evidence="5" type="ORF">NCTC11370_00392</name>
</gene>
<dbReference type="SUPFAM" id="SSF48403">
    <property type="entry name" value="Ankyrin repeat"/>
    <property type="match status" value="1"/>
</dbReference>
<dbReference type="PROSITE" id="PS50297">
    <property type="entry name" value="ANK_REP_REGION"/>
    <property type="match status" value="2"/>
</dbReference>
<keyword evidence="4" id="KW-1133">Transmembrane helix</keyword>
<keyword evidence="2 3" id="KW-0040">ANK repeat</keyword>
<feature type="repeat" description="ANK" evidence="3">
    <location>
        <begin position="33"/>
        <end position="65"/>
    </location>
</feature>
<dbReference type="Gene3D" id="1.25.40.20">
    <property type="entry name" value="Ankyrin repeat-containing domain"/>
    <property type="match status" value="1"/>
</dbReference>
<proteinExistence type="predicted"/>
<accession>A0A377G7M4</accession>
<feature type="transmembrane region" description="Helical" evidence="4">
    <location>
        <begin position="329"/>
        <end position="354"/>
    </location>
</feature>
<name>A0A377G7M4_9GAMM</name>
<dbReference type="PROSITE" id="PS50088">
    <property type="entry name" value="ANK_REPEAT"/>
    <property type="match status" value="2"/>
</dbReference>
<dbReference type="PANTHER" id="PTHR24178">
    <property type="entry name" value="MOLTING PROTEIN MLT-4"/>
    <property type="match status" value="1"/>
</dbReference>
<evidence type="ECO:0000313" key="6">
    <source>
        <dbReference type="Proteomes" id="UP000254554"/>
    </source>
</evidence>